<dbReference type="GeneTree" id="ENSGT00970000193466"/>
<dbReference type="InterPro" id="IPR050671">
    <property type="entry name" value="CD300_family_receptors"/>
</dbReference>
<reference evidence="6" key="3">
    <citation type="submission" date="2025-09" db="UniProtKB">
        <authorList>
            <consortium name="Ensembl"/>
        </authorList>
    </citation>
    <scope>IDENTIFICATION</scope>
</reference>
<organism evidence="6 7">
    <name type="scientific">Maylandia zebra</name>
    <name type="common">zebra mbuna</name>
    <dbReference type="NCBI Taxonomy" id="106582"/>
    <lineage>
        <taxon>Eukaryota</taxon>
        <taxon>Metazoa</taxon>
        <taxon>Chordata</taxon>
        <taxon>Craniata</taxon>
        <taxon>Vertebrata</taxon>
        <taxon>Euteleostomi</taxon>
        <taxon>Actinopterygii</taxon>
        <taxon>Neopterygii</taxon>
        <taxon>Teleostei</taxon>
        <taxon>Neoteleostei</taxon>
        <taxon>Acanthomorphata</taxon>
        <taxon>Ovalentaria</taxon>
        <taxon>Cichlomorphae</taxon>
        <taxon>Cichliformes</taxon>
        <taxon>Cichlidae</taxon>
        <taxon>African cichlids</taxon>
        <taxon>Pseudocrenilabrinae</taxon>
        <taxon>Haplochromini</taxon>
        <taxon>Maylandia</taxon>
        <taxon>Maylandia zebra complex</taxon>
    </lineage>
</organism>
<keyword evidence="7" id="KW-1185">Reference proteome</keyword>
<dbReference type="GO" id="GO:0005886">
    <property type="term" value="C:plasma membrane"/>
    <property type="evidence" value="ECO:0007669"/>
    <property type="project" value="TreeGrafter"/>
</dbReference>
<keyword evidence="3 4" id="KW-0472">Membrane</keyword>
<dbReference type="InterPro" id="IPR036179">
    <property type="entry name" value="Ig-like_dom_sf"/>
</dbReference>
<name>A0A3P9BGT4_9CICH</name>
<evidence type="ECO:0000313" key="7">
    <source>
        <dbReference type="Proteomes" id="UP000265160"/>
    </source>
</evidence>
<reference evidence="6 7" key="1">
    <citation type="journal article" date="2014" name="Nature">
        <title>The genomic substrate for adaptive radiation in African cichlid fish.</title>
        <authorList>
            <person name="Brawand D."/>
            <person name="Wagner C.E."/>
            <person name="Li Y.I."/>
            <person name="Malinsky M."/>
            <person name="Keller I."/>
            <person name="Fan S."/>
            <person name="Simakov O."/>
            <person name="Ng A.Y."/>
            <person name="Lim Z.W."/>
            <person name="Bezault E."/>
            <person name="Turner-Maier J."/>
            <person name="Johnson J."/>
            <person name="Alcazar R."/>
            <person name="Noh H.J."/>
            <person name="Russell P."/>
            <person name="Aken B."/>
            <person name="Alfoldi J."/>
            <person name="Amemiya C."/>
            <person name="Azzouzi N."/>
            <person name="Baroiller J.F."/>
            <person name="Barloy-Hubler F."/>
            <person name="Berlin A."/>
            <person name="Bloomquist R."/>
            <person name="Carleton K.L."/>
            <person name="Conte M.A."/>
            <person name="D'Cotta H."/>
            <person name="Eshel O."/>
            <person name="Gaffney L."/>
            <person name="Galibert F."/>
            <person name="Gante H.F."/>
            <person name="Gnerre S."/>
            <person name="Greuter L."/>
            <person name="Guyon R."/>
            <person name="Haddad N.S."/>
            <person name="Haerty W."/>
            <person name="Harris R.M."/>
            <person name="Hofmann H.A."/>
            <person name="Hourlier T."/>
            <person name="Hulata G."/>
            <person name="Jaffe D.B."/>
            <person name="Lara M."/>
            <person name="Lee A.P."/>
            <person name="MacCallum I."/>
            <person name="Mwaiko S."/>
            <person name="Nikaido M."/>
            <person name="Nishihara H."/>
            <person name="Ozouf-Costaz C."/>
            <person name="Penman D.J."/>
            <person name="Przybylski D."/>
            <person name="Rakotomanga M."/>
            <person name="Renn S.C.P."/>
            <person name="Ribeiro F.J."/>
            <person name="Ron M."/>
            <person name="Salzburger W."/>
            <person name="Sanchez-Pulido L."/>
            <person name="Santos M.E."/>
            <person name="Searle S."/>
            <person name="Sharpe T."/>
            <person name="Swofford R."/>
            <person name="Tan F.J."/>
            <person name="Williams L."/>
            <person name="Young S."/>
            <person name="Yin S."/>
            <person name="Okada N."/>
            <person name="Kocher T.D."/>
            <person name="Miska E.A."/>
            <person name="Lander E.S."/>
            <person name="Venkatesh B."/>
            <person name="Fernald R.D."/>
            <person name="Meyer A."/>
            <person name="Ponting C.P."/>
            <person name="Streelman J.T."/>
            <person name="Lindblad-Toh K."/>
            <person name="Seehausen O."/>
            <person name="Di Palma F."/>
        </authorList>
    </citation>
    <scope>NUCLEOTIDE SEQUENCE</scope>
</reference>
<feature type="transmembrane region" description="Helical" evidence="4">
    <location>
        <begin position="158"/>
        <end position="176"/>
    </location>
</feature>
<proteinExistence type="predicted"/>
<dbReference type="AlphaFoldDB" id="A0A3P9BGT4"/>
<dbReference type="GO" id="GO:0004888">
    <property type="term" value="F:transmembrane signaling receptor activity"/>
    <property type="evidence" value="ECO:0007669"/>
    <property type="project" value="TreeGrafter"/>
</dbReference>
<reference evidence="6" key="2">
    <citation type="submission" date="2025-08" db="UniProtKB">
        <authorList>
            <consortium name="Ensembl"/>
        </authorList>
    </citation>
    <scope>IDENTIFICATION</scope>
</reference>
<keyword evidence="4" id="KW-1133">Transmembrane helix</keyword>
<dbReference type="Proteomes" id="UP000265160">
    <property type="component" value="LG6"/>
</dbReference>
<dbReference type="Pfam" id="PF07686">
    <property type="entry name" value="V-set"/>
    <property type="match status" value="1"/>
</dbReference>
<feature type="transmembrane region" description="Helical" evidence="4">
    <location>
        <begin position="135"/>
        <end position="152"/>
    </location>
</feature>
<dbReference type="SUPFAM" id="SSF48726">
    <property type="entry name" value="Immunoglobulin"/>
    <property type="match status" value="1"/>
</dbReference>
<dbReference type="InterPro" id="IPR013783">
    <property type="entry name" value="Ig-like_fold"/>
</dbReference>
<keyword evidence="2 4" id="KW-0812">Transmembrane</keyword>
<evidence type="ECO:0000256" key="3">
    <source>
        <dbReference type="ARBA" id="ARBA00023136"/>
    </source>
</evidence>
<feature type="domain" description="Immunoglobulin V-set" evidence="5">
    <location>
        <begin position="29"/>
        <end position="118"/>
    </location>
</feature>
<evidence type="ECO:0000313" key="6">
    <source>
        <dbReference type="Ensembl" id="ENSMZEP00005008961.1"/>
    </source>
</evidence>
<evidence type="ECO:0000256" key="4">
    <source>
        <dbReference type="SAM" id="Phobius"/>
    </source>
</evidence>
<accession>A0A3P9BGT4</accession>
<dbReference type="PANTHER" id="PTHR11860:SF118">
    <property type="entry name" value="CMRF35-LIKE MOLECULE 3-RELATED"/>
    <property type="match status" value="1"/>
</dbReference>
<comment type="subcellular location">
    <subcellularLocation>
        <location evidence="1">Membrane</location>
    </subcellularLocation>
</comment>
<dbReference type="Ensembl" id="ENSMZET00005009305.1">
    <property type="protein sequence ID" value="ENSMZEP00005008961.1"/>
    <property type="gene ID" value="ENSMZEG00005006786.1"/>
</dbReference>
<evidence type="ECO:0000259" key="5">
    <source>
        <dbReference type="Pfam" id="PF07686"/>
    </source>
</evidence>
<protein>
    <recommendedName>
        <fullName evidence="5">Immunoglobulin V-set domain-containing protein</fullName>
    </recommendedName>
</protein>
<evidence type="ECO:0000256" key="1">
    <source>
        <dbReference type="ARBA" id="ARBA00004370"/>
    </source>
</evidence>
<sequence>MWKWCCVNSTKMNDNCCDTVTKIQSYEGHESISCPYESQYQNSLKYICRGTRPSTCLQQALITSDTKSNGRFTLDDDKVLGTFTVTINNLTQNDSGSYLCGIHRNSELDIFTLVELEVQATNLYVNYAYKATHQCIVGCAIMVWGLISAVVLEILSKLPLKVFLFVCLFVCCVFRFRISKDVLHITCLKLWSCCFKIKCQKSPSTKKMI</sequence>
<dbReference type="Gene3D" id="2.60.40.10">
    <property type="entry name" value="Immunoglobulins"/>
    <property type="match status" value="1"/>
</dbReference>
<evidence type="ECO:0000256" key="2">
    <source>
        <dbReference type="ARBA" id="ARBA00022692"/>
    </source>
</evidence>
<dbReference type="InterPro" id="IPR013106">
    <property type="entry name" value="Ig_V-set"/>
</dbReference>
<dbReference type="PANTHER" id="PTHR11860">
    <property type="entry name" value="POLYMERIC-IMMUNOGLOBULIN RECEPTOR"/>
    <property type="match status" value="1"/>
</dbReference>